<comment type="caution">
    <text evidence="1">The sequence shown here is derived from an EMBL/GenBank/DDBJ whole genome shotgun (WGS) entry which is preliminary data.</text>
</comment>
<accession>A0AAV6KYZ7</accession>
<evidence type="ECO:0000313" key="1">
    <source>
        <dbReference type="EMBL" id="KAG5558058.1"/>
    </source>
</evidence>
<dbReference type="Proteomes" id="UP000823749">
    <property type="component" value="Chromosome 3"/>
</dbReference>
<protein>
    <submittedName>
        <fullName evidence="1">Uncharacterized protein</fullName>
    </submittedName>
</protein>
<dbReference type="AlphaFoldDB" id="A0AAV6KYZ7"/>
<dbReference type="EMBL" id="JACTNZ010000003">
    <property type="protein sequence ID" value="KAG5558058.1"/>
    <property type="molecule type" value="Genomic_DNA"/>
</dbReference>
<name>A0AAV6KYZ7_9ERIC</name>
<gene>
    <name evidence="1" type="ORF">RHGRI_008084</name>
</gene>
<proteinExistence type="predicted"/>
<sequence>MGGVGERSSIDGFPSSLSGRHRSKWIAFLSCSASFAFDPTSFLPLLGSEPIPVIGKENRSSFTAPGSVRIFLTKSSLIIRDQISISVDQAHHSFFTSGTSLLPSTLPILFFEMQISTPGLDHVSRTISVHMAQDDSTYRGRNGIGSFHVSP</sequence>
<keyword evidence="2" id="KW-1185">Reference proteome</keyword>
<evidence type="ECO:0000313" key="2">
    <source>
        <dbReference type="Proteomes" id="UP000823749"/>
    </source>
</evidence>
<reference evidence="1" key="1">
    <citation type="submission" date="2020-08" db="EMBL/GenBank/DDBJ databases">
        <title>Plant Genome Project.</title>
        <authorList>
            <person name="Zhang R.-G."/>
        </authorList>
    </citation>
    <scope>NUCLEOTIDE SEQUENCE</scope>
    <source>
        <strain evidence="1">WSP0</strain>
        <tissue evidence="1">Leaf</tissue>
    </source>
</reference>
<organism evidence="1 2">
    <name type="scientific">Rhododendron griersonianum</name>
    <dbReference type="NCBI Taxonomy" id="479676"/>
    <lineage>
        <taxon>Eukaryota</taxon>
        <taxon>Viridiplantae</taxon>
        <taxon>Streptophyta</taxon>
        <taxon>Embryophyta</taxon>
        <taxon>Tracheophyta</taxon>
        <taxon>Spermatophyta</taxon>
        <taxon>Magnoliopsida</taxon>
        <taxon>eudicotyledons</taxon>
        <taxon>Gunneridae</taxon>
        <taxon>Pentapetalae</taxon>
        <taxon>asterids</taxon>
        <taxon>Ericales</taxon>
        <taxon>Ericaceae</taxon>
        <taxon>Ericoideae</taxon>
        <taxon>Rhodoreae</taxon>
        <taxon>Rhododendron</taxon>
    </lineage>
</organism>